<dbReference type="EMBL" id="CP036495">
    <property type="protein sequence ID" value="UZA71478.1"/>
    <property type="molecule type" value="Genomic_DNA"/>
</dbReference>
<dbReference type="RefSeq" id="WP_029242420.1">
    <property type="nucleotide sequence ID" value="NZ_CP036495.1"/>
</dbReference>
<gene>
    <name evidence="1" type="ORF">EZZ81_25865</name>
</gene>
<organism evidence="1 2">
    <name type="scientific">Pseudomonas viridiflava</name>
    <name type="common">Phytomonas viridiflava</name>
    <dbReference type="NCBI Taxonomy" id="33069"/>
    <lineage>
        <taxon>Bacteria</taxon>
        <taxon>Pseudomonadati</taxon>
        <taxon>Pseudomonadota</taxon>
        <taxon>Gammaproteobacteria</taxon>
        <taxon>Pseudomonadales</taxon>
        <taxon>Pseudomonadaceae</taxon>
        <taxon>Pseudomonas</taxon>
    </lineage>
</organism>
<name>A0AA46W0G6_PSEVI</name>
<dbReference type="AlphaFoldDB" id="A0AA46W0G6"/>
<proteinExistence type="predicted"/>
<evidence type="ECO:0000313" key="1">
    <source>
        <dbReference type="EMBL" id="UZA71478.1"/>
    </source>
</evidence>
<sequence length="167" mass="18431">MTDLTLELPEQVLPPQDEAVAQEPVAVAVTFSDVAVKNDGTFVITVAGNRCHVTEDYNPPLYQAVRDYLEQGGSSSEYAEDIFVQSDPALLARLWIEASLKQSEALVAEYRDARDLGAALPITAKQFSELLTWRQAVREWPQVAGYPIEASRPDVPAWIQTVLTNGQ</sequence>
<evidence type="ECO:0008006" key="3">
    <source>
        <dbReference type="Google" id="ProtNLM"/>
    </source>
</evidence>
<accession>A0AA46W0G6</accession>
<evidence type="ECO:0000313" key="2">
    <source>
        <dbReference type="Proteomes" id="UP001163644"/>
    </source>
</evidence>
<reference evidence="1" key="1">
    <citation type="submission" date="2019-02" db="EMBL/GenBank/DDBJ databases">
        <authorList>
            <person name="Lutz S."/>
            <person name="Schori C."/>
            <person name="Ahrens C.H."/>
            <person name="Gueguen E."/>
        </authorList>
    </citation>
    <scope>NUCLEOTIDE SEQUENCE</scope>
    <source>
        <strain evidence="1">Psy35</strain>
    </source>
</reference>
<dbReference type="Proteomes" id="UP001163644">
    <property type="component" value="Chromosome"/>
</dbReference>
<protein>
    <recommendedName>
        <fullName evidence="3">Phage tail protein</fullName>
    </recommendedName>
</protein>